<comment type="subcellular location">
    <subcellularLocation>
        <location evidence="1">Endoplasmic reticulum membrane</location>
        <topology evidence="1">Single-pass type IV membrane protein</topology>
    </subcellularLocation>
</comment>
<dbReference type="GO" id="GO:0006890">
    <property type="term" value="P:retrograde vesicle-mediated transport, Golgi to endoplasmic reticulum"/>
    <property type="evidence" value="ECO:0007669"/>
    <property type="project" value="InterPro"/>
</dbReference>
<proteinExistence type="inferred from homology"/>
<reference evidence="13 14" key="1">
    <citation type="submission" date="2014-04" db="EMBL/GenBank/DDBJ databases">
        <authorList>
            <consortium name="DOE Joint Genome Institute"/>
            <person name="Kuo A."/>
            <person name="Gay G."/>
            <person name="Dore J."/>
            <person name="Kohler A."/>
            <person name="Nagy L.G."/>
            <person name="Floudas D."/>
            <person name="Copeland A."/>
            <person name="Barry K.W."/>
            <person name="Cichocki N."/>
            <person name="Veneault-Fourrey C."/>
            <person name="LaButti K."/>
            <person name="Lindquist E.A."/>
            <person name="Lipzen A."/>
            <person name="Lundell T."/>
            <person name="Morin E."/>
            <person name="Murat C."/>
            <person name="Sun H."/>
            <person name="Tunlid A."/>
            <person name="Henrissat B."/>
            <person name="Grigoriev I.V."/>
            <person name="Hibbett D.S."/>
            <person name="Martin F."/>
            <person name="Nordberg H.P."/>
            <person name="Cantor M.N."/>
            <person name="Hua S.X."/>
        </authorList>
    </citation>
    <scope>NUCLEOTIDE SEQUENCE [LARGE SCALE GENOMIC DNA]</scope>
    <source>
        <strain evidence="14">h7</strain>
    </source>
</reference>
<protein>
    <recommendedName>
        <fullName evidence="12">Sec20 C-terminal domain-containing protein</fullName>
    </recommendedName>
</protein>
<evidence type="ECO:0000256" key="5">
    <source>
        <dbReference type="ARBA" id="ARBA00022892"/>
    </source>
</evidence>
<reference evidence="14" key="2">
    <citation type="submission" date="2015-01" db="EMBL/GenBank/DDBJ databases">
        <title>Evolutionary Origins and Diversification of the Mycorrhizal Mutualists.</title>
        <authorList>
            <consortium name="DOE Joint Genome Institute"/>
            <consortium name="Mycorrhizal Genomics Consortium"/>
            <person name="Kohler A."/>
            <person name="Kuo A."/>
            <person name="Nagy L.G."/>
            <person name="Floudas D."/>
            <person name="Copeland A."/>
            <person name="Barry K.W."/>
            <person name="Cichocki N."/>
            <person name="Veneault-Fourrey C."/>
            <person name="LaButti K."/>
            <person name="Lindquist E.A."/>
            <person name="Lipzen A."/>
            <person name="Lundell T."/>
            <person name="Morin E."/>
            <person name="Murat C."/>
            <person name="Riley R."/>
            <person name="Ohm R."/>
            <person name="Sun H."/>
            <person name="Tunlid A."/>
            <person name="Henrissat B."/>
            <person name="Grigoriev I.V."/>
            <person name="Hibbett D.S."/>
            <person name="Martin F."/>
        </authorList>
    </citation>
    <scope>NUCLEOTIDE SEQUENCE [LARGE SCALE GENOMIC DNA]</scope>
    <source>
        <strain evidence="14">h7</strain>
    </source>
</reference>
<evidence type="ECO:0000256" key="3">
    <source>
        <dbReference type="ARBA" id="ARBA00022692"/>
    </source>
</evidence>
<evidence type="ECO:0000313" key="14">
    <source>
        <dbReference type="Proteomes" id="UP000053424"/>
    </source>
</evidence>
<comment type="similarity">
    <text evidence="9">Belongs to the SEC20 family.</text>
</comment>
<dbReference type="OrthoDB" id="46868at2759"/>
<dbReference type="PANTHER" id="PTHR12825">
    <property type="entry name" value="BNIP1-RELATED"/>
    <property type="match status" value="1"/>
</dbReference>
<dbReference type="PANTHER" id="PTHR12825:SF0">
    <property type="entry name" value="VESICLE TRANSPORT PROTEIN SEC20"/>
    <property type="match status" value="1"/>
</dbReference>
<evidence type="ECO:0000256" key="11">
    <source>
        <dbReference type="SAM" id="Phobius"/>
    </source>
</evidence>
<sequence length="363" mass="39800">MAPIPSRLPEEALSLISAAERRYKHIADTEIPELRKCIGPLSVQQALAEDVREDTIALTQQIETLDMMVDDLQGGKLRKELREIVTDFQKKLERLRKDTRAALLASKRAIDSRAKSNRDELLTFSSAFSEKQTSSEKTTEDLLMKANADVTDGLRRTIALMQTELERSVLSSQILEDSTTTLRSTSSQHDTLSSVMYASKQLVTALEKSDWLDRVLIFSGFFFFIMVVLFILKQRIVDRSIRLAFWWTRFIPSFSDDAALLQSAEKGMAGVVAGATSSLSVVAASLASSILPITTSLPPSSTIVASSSLVGVSATSSVLARSVTMDSFAAPSQGTHLPLENTNAHENSKDAPGLEPEPVHIEL</sequence>
<evidence type="ECO:0000256" key="8">
    <source>
        <dbReference type="ARBA" id="ARBA00023136"/>
    </source>
</evidence>
<dbReference type="AlphaFoldDB" id="A0A0C3CNJ5"/>
<dbReference type="EMBL" id="KN831772">
    <property type="protein sequence ID" value="KIM45396.1"/>
    <property type="molecule type" value="Genomic_DNA"/>
</dbReference>
<accession>A0A0C3CNJ5</accession>
<evidence type="ECO:0000256" key="6">
    <source>
        <dbReference type="ARBA" id="ARBA00022989"/>
    </source>
</evidence>
<name>A0A0C3CNJ5_HEBCY</name>
<keyword evidence="5" id="KW-0931">ER-Golgi transport</keyword>
<evidence type="ECO:0000256" key="2">
    <source>
        <dbReference type="ARBA" id="ARBA00022448"/>
    </source>
</evidence>
<dbReference type="InterPro" id="IPR056173">
    <property type="entry name" value="Sec20_C"/>
</dbReference>
<keyword evidence="14" id="KW-1185">Reference proteome</keyword>
<dbReference type="GO" id="GO:0005484">
    <property type="term" value="F:SNAP receptor activity"/>
    <property type="evidence" value="ECO:0007669"/>
    <property type="project" value="InterPro"/>
</dbReference>
<keyword evidence="2" id="KW-0813">Transport</keyword>
<dbReference type="GO" id="GO:0005789">
    <property type="term" value="C:endoplasmic reticulum membrane"/>
    <property type="evidence" value="ECO:0007669"/>
    <property type="project" value="UniProtKB-SubCell"/>
</dbReference>
<evidence type="ECO:0000256" key="7">
    <source>
        <dbReference type="ARBA" id="ARBA00023054"/>
    </source>
</evidence>
<evidence type="ECO:0000256" key="1">
    <source>
        <dbReference type="ARBA" id="ARBA00004163"/>
    </source>
</evidence>
<dbReference type="HOGENOM" id="CLU_063105_0_0_1"/>
<dbReference type="Proteomes" id="UP000053424">
    <property type="component" value="Unassembled WGS sequence"/>
</dbReference>
<dbReference type="GO" id="GO:0031201">
    <property type="term" value="C:SNARE complex"/>
    <property type="evidence" value="ECO:0007669"/>
    <property type="project" value="TreeGrafter"/>
</dbReference>
<evidence type="ECO:0000256" key="4">
    <source>
        <dbReference type="ARBA" id="ARBA00022824"/>
    </source>
</evidence>
<dbReference type="STRING" id="686832.A0A0C3CNJ5"/>
<feature type="region of interest" description="Disordered" evidence="10">
    <location>
        <begin position="343"/>
        <end position="363"/>
    </location>
</feature>
<keyword evidence="6 11" id="KW-1133">Transmembrane helix</keyword>
<evidence type="ECO:0000256" key="9">
    <source>
        <dbReference type="ARBA" id="ARBA00037934"/>
    </source>
</evidence>
<keyword evidence="8 11" id="KW-0472">Membrane</keyword>
<keyword evidence="4" id="KW-0256">Endoplasmic reticulum</keyword>
<feature type="transmembrane region" description="Helical" evidence="11">
    <location>
        <begin position="211"/>
        <end position="232"/>
    </location>
</feature>
<feature type="domain" description="Sec20 C-terminal" evidence="12">
    <location>
        <begin position="147"/>
        <end position="236"/>
    </location>
</feature>
<evidence type="ECO:0000313" key="13">
    <source>
        <dbReference type="EMBL" id="KIM45396.1"/>
    </source>
</evidence>
<evidence type="ECO:0000259" key="12">
    <source>
        <dbReference type="Pfam" id="PF03908"/>
    </source>
</evidence>
<dbReference type="Pfam" id="PF03908">
    <property type="entry name" value="Sec20"/>
    <property type="match status" value="1"/>
</dbReference>
<gene>
    <name evidence="13" type="ORF">M413DRAFT_442068</name>
</gene>
<keyword evidence="7" id="KW-0175">Coiled coil</keyword>
<keyword evidence="3 11" id="KW-0812">Transmembrane</keyword>
<organism evidence="13 14">
    <name type="scientific">Hebeloma cylindrosporum</name>
    <dbReference type="NCBI Taxonomy" id="76867"/>
    <lineage>
        <taxon>Eukaryota</taxon>
        <taxon>Fungi</taxon>
        <taxon>Dikarya</taxon>
        <taxon>Basidiomycota</taxon>
        <taxon>Agaricomycotina</taxon>
        <taxon>Agaricomycetes</taxon>
        <taxon>Agaricomycetidae</taxon>
        <taxon>Agaricales</taxon>
        <taxon>Agaricineae</taxon>
        <taxon>Hymenogastraceae</taxon>
        <taxon>Hebeloma</taxon>
    </lineage>
</organism>
<dbReference type="InterPro" id="IPR005606">
    <property type="entry name" value="Sec20"/>
</dbReference>
<evidence type="ECO:0000256" key="10">
    <source>
        <dbReference type="SAM" id="MobiDB-lite"/>
    </source>
</evidence>